<evidence type="ECO:0000256" key="5">
    <source>
        <dbReference type="ARBA" id="ARBA00022839"/>
    </source>
</evidence>
<comment type="subcellular location">
    <subcellularLocation>
        <location evidence="1">Nucleus</location>
    </subcellularLocation>
</comment>
<organism evidence="8 9">
    <name type="scientific">Stentor coeruleus</name>
    <dbReference type="NCBI Taxonomy" id="5963"/>
    <lineage>
        <taxon>Eukaryota</taxon>
        <taxon>Sar</taxon>
        <taxon>Alveolata</taxon>
        <taxon>Ciliophora</taxon>
        <taxon>Postciliodesmatophora</taxon>
        <taxon>Heterotrichea</taxon>
        <taxon>Heterotrichida</taxon>
        <taxon>Stentoridae</taxon>
        <taxon>Stentor</taxon>
    </lineage>
</organism>
<keyword evidence="4" id="KW-0378">Hydrolase</keyword>
<dbReference type="SMART" id="SM00479">
    <property type="entry name" value="EXOIII"/>
    <property type="match status" value="1"/>
</dbReference>
<evidence type="ECO:0000313" key="8">
    <source>
        <dbReference type="EMBL" id="OMJ70674.1"/>
    </source>
</evidence>
<dbReference type="EMBL" id="MPUH01001063">
    <property type="protein sequence ID" value="OMJ70674.1"/>
    <property type="molecule type" value="Genomic_DNA"/>
</dbReference>
<dbReference type="GO" id="GO:0005634">
    <property type="term" value="C:nucleus"/>
    <property type="evidence" value="ECO:0007669"/>
    <property type="project" value="UniProtKB-SubCell"/>
</dbReference>
<evidence type="ECO:0000256" key="2">
    <source>
        <dbReference type="ARBA" id="ARBA00006357"/>
    </source>
</evidence>
<dbReference type="InterPro" id="IPR047021">
    <property type="entry name" value="REXO1/3/4-like"/>
</dbReference>
<dbReference type="Pfam" id="PF00929">
    <property type="entry name" value="RNase_T"/>
    <property type="match status" value="1"/>
</dbReference>
<comment type="caution">
    <text evidence="8">The sequence shown here is derived from an EMBL/GenBank/DDBJ whole genome shotgun (WGS) entry which is preliminary data.</text>
</comment>
<evidence type="ECO:0000313" key="9">
    <source>
        <dbReference type="Proteomes" id="UP000187209"/>
    </source>
</evidence>
<dbReference type="SUPFAM" id="SSF53098">
    <property type="entry name" value="Ribonuclease H-like"/>
    <property type="match status" value="1"/>
</dbReference>
<evidence type="ECO:0000256" key="6">
    <source>
        <dbReference type="ARBA" id="ARBA00023242"/>
    </source>
</evidence>
<evidence type="ECO:0000256" key="1">
    <source>
        <dbReference type="ARBA" id="ARBA00004123"/>
    </source>
</evidence>
<dbReference type="Gene3D" id="3.30.420.10">
    <property type="entry name" value="Ribonuclease H-like superfamily/Ribonuclease H"/>
    <property type="match status" value="1"/>
</dbReference>
<keyword evidence="9" id="KW-1185">Reference proteome</keyword>
<evidence type="ECO:0000256" key="4">
    <source>
        <dbReference type="ARBA" id="ARBA00022801"/>
    </source>
</evidence>
<dbReference type="InterPro" id="IPR036397">
    <property type="entry name" value="RNaseH_sf"/>
</dbReference>
<dbReference type="InterPro" id="IPR034922">
    <property type="entry name" value="REX1-like_exo"/>
</dbReference>
<name>A0A1R2B1L8_9CILI</name>
<dbReference type="GO" id="GO:0004527">
    <property type="term" value="F:exonuclease activity"/>
    <property type="evidence" value="ECO:0007669"/>
    <property type="project" value="UniProtKB-KW"/>
</dbReference>
<evidence type="ECO:0000256" key="3">
    <source>
        <dbReference type="ARBA" id="ARBA00022722"/>
    </source>
</evidence>
<keyword evidence="5" id="KW-0269">Exonuclease</keyword>
<feature type="domain" description="Exonuclease" evidence="7">
    <location>
        <begin position="156"/>
        <end position="312"/>
    </location>
</feature>
<evidence type="ECO:0000259" key="7">
    <source>
        <dbReference type="SMART" id="SM00479"/>
    </source>
</evidence>
<accession>A0A1R2B1L8</accession>
<reference evidence="8 9" key="1">
    <citation type="submission" date="2016-11" db="EMBL/GenBank/DDBJ databases">
        <title>The macronuclear genome of Stentor coeruleus: a giant cell with tiny introns.</title>
        <authorList>
            <person name="Slabodnick M."/>
            <person name="Ruby J.G."/>
            <person name="Reiff S.B."/>
            <person name="Swart E.C."/>
            <person name="Gosai S."/>
            <person name="Prabakaran S."/>
            <person name="Witkowska E."/>
            <person name="Larue G.E."/>
            <person name="Fisher S."/>
            <person name="Freeman R.M."/>
            <person name="Gunawardena J."/>
            <person name="Chu W."/>
            <person name="Stover N.A."/>
            <person name="Gregory B.D."/>
            <person name="Nowacki M."/>
            <person name="Derisi J."/>
            <person name="Roy S.W."/>
            <person name="Marshall W.F."/>
            <person name="Sood P."/>
        </authorList>
    </citation>
    <scope>NUCLEOTIDE SEQUENCE [LARGE SCALE GENOMIC DNA]</scope>
    <source>
        <strain evidence="8">WM001</strain>
    </source>
</reference>
<dbReference type="Proteomes" id="UP000187209">
    <property type="component" value="Unassembled WGS sequence"/>
</dbReference>
<dbReference type="InterPro" id="IPR012337">
    <property type="entry name" value="RNaseH-like_sf"/>
</dbReference>
<proteinExistence type="inferred from homology"/>
<dbReference type="FunFam" id="3.30.420.10:FF:000031">
    <property type="entry name" value="RNA exonuclease 1"/>
    <property type="match status" value="1"/>
</dbReference>
<comment type="similarity">
    <text evidence="2">Belongs to the REXO1/REXO3 family.</text>
</comment>
<gene>
    <name evidence="8" type="ORF">SteCoe_31284</name>
</gene>
<sequence>MEDTLPVKRKHSCMLLTVIKDKIRLGDIHRFIVGFFTSQPLPEWCVLDQPEYLQQIVLIFLPGLDSTTLKTLKSTSPYLNSQMSTTGRYCKIDNASKRGYLNDFLILQEPVSFNIPNHLSGIDLFLVQPEDFSRNNYPQENQKSYVKTSSSGTHKGPLGIDCEMIKTSCGTELARVSLVDSKYHTLYDEYVIPQGEVIDYLTKYSGITKNHISSASKTFSLVQNDILNLINSEAILCGHSLENDLQALKLFHKRIADTALLFPHSNWPSKNSLKSLAQKFLKKTIQNGSHNSIEDAITALQLFQLKLKLGMSFGVPQCIYKENHLCESLAQTNSRTVAVGLRIPNELIKGNLSVDYGGKVKKYLISEYNVIICEWREIKKLGAKDRQEDIKEIVKKWDMKIKKLVERFTNTMFIVANGEGDTSLANHLDQMRNEQFFKWTIEQERAWRQAQLNLNQNFALFCTPD</sequence>
<dbReference type="OrthoDB" id="8191639at2759"/>
<keyword evidence="3" id="KW-0540">Nuclease</keyword>
<protein>
    <recommendedName>
        <fullName evidence="7">Exonuclease domain-containing protein</fullName>
    </recommendedName>
</protein>
<dbReference type="CDD" id="cd06145">
    <property type="entry name" value="REX1_like"/>
    <property type="match status" value="1"/>
</dbReference>
<keyword evidence="6" id="KW-0539">Nucleus</keyword>
<dbReference type="InterPro" id="IPR013520">
    <property type="entry name" value="Ribonucl_H"/>
</dbReference>
<dbReference type="GO" id="GO:0010629">
    <property type="term" value="P:negative regulation of gene expression"/>
    <property type="evidence" value="ECO:0007669"/>
    <property type="project" value="UniProtKB-ARBA"/>
</dbReference>
<dbReference type="GO" id="GO:0003676">
    <property type="term" value="F:nucleic acid binding"/>
    <property type="evidence" value="ECO:0007669"/>
    <property type="project" value="InterPro"/>
</dbReference>
<dbReference type="PANTHER" id="PTHR12801">
    <property type="entry name" value="RNA EXONUCLEASE REXO1 / RECO3 FAMILY MEMBER-RELATED"/>
    <property type="match status" value="1"/>
</dbReference>
<dbReference type="AlphaFoldDB" id="A0A1R2B1L8"/>